<name>A0AA41UDA1_9HYPH</name>
<dbReference type="EMBL" id="JALAZD010000004">
    <property type="protein sequence ID" value="MCI0129117.1"/>
    <property type="molecule type" value="Genomic_DNA"/>
</dbReference>
<comment type="caution">
    <text evidence="1">The sequence shown here is derived from an EMBL/GenBank/DDBJ whole genome shotgun (WGS) entry which is preliminary data.</text>
</comment>
<dbReference type="AlphaFoldDB" id="A0AA41UDA1"/>
<evidence type="ECO:0000313" key="1">
    <source>
        <dbReference type="EMBL" id="MCI0129117.1"/>
    </source>
</evidence>
<dbReference type="RefSeq" id="WP_281737082.1">
    <property type="nucleotide sequence ID" value="NZ_JAKETQ010000004.1"/>
</dbReference>
<accession>A0AA41UDA1</accession>
<proteinExistence type="predicted"/>
<reference evidence="1" key="1">
    <citation type="submission" date="2022-03" db="EMBL/GenBank/DDBJ databases">
        <title>The complete genome sequence of a Methyloterrigena soli.</title>
        <authorList>
            <person name="Zi Z."/>
        </authorList>
    </citation>
    <scope>NUCLEOTIDE SEQUENCE</scope>
    <source>
        <strain evidence="1">M48</strain>
    </source>
</reference>
<protein>
    <submittedName>
        <fullName evidence="1">Uncharacterized protein</fullName>
    </submittedName>
</protein>
<gene>
    <name evidence="1" type="ORF">ML536_19975</name>
</gene>
<dbReference type="Proteomes" id="UP001156140">
    <property type="component" value="Unassembled WGS sequence"/>
</dbReference>
<organism evidence="1 2">
    <name type="scientific">Paradevosia shaoguanensis</name>
    <dbReference type="NCBI Taxonomy" id="1335043"/>
    <lineage>
        <taxon>Bacteria</taxon>
        <taxon>Pseudomonadati</taxon>
        <taxon>Pseudomonadota</taxon>
        <taxon>Alphaproteobacteria</taxon>
        <taxon>Hyphomicrobiales</taxon>
        <taxon>Devosiaceae</taxon>
        <taxon>Paradevosia</taxon>
    </lineage>
</organism>
<evidence type="ECO:0000313" key="2">
    <source>
        <dbReference type="Proteomes" id="UP001156140"/>
    </source>
</evidence>
<keyword evidence="2" id="KW-1185">Reference proteome</keyword>
<sequence>MITPCSCSVPGCDRTITIMPFLTIRSRHDLLGGLCRDHLRLVDPDRRRVLRDARLEFRLSPSLAGAVLFQRAWRIVEAQAIERAGSRRAA</sequence>